<evidence type="ECO:0000313" key="2">
    <source>
        <dbReference type="EMBL" id="GFS46281.1"/>
    </source>
</evidence>
<evidence type="ECO:0000313" key="3">
    <source>
        <dbReference type="Proteomes" id="UP000585474"/>
    </source>
</evidence>
<accession>A0A7J0E137</accession>
<gene>
    <name evidence="2" type="ORF">Acr_00g0101210</name>
</gene>
<dbReference type="AlphaFoldDB" id="A0A7J0E137"/>
<protein>
    <recommendedName>
        <fullName evidence="1">Reverse transcriptase zinc-binding domain-containing protein</fullName>
    </recommendedName>
</protein>
<dbReference type="EMBL" id="BJWL01000466">
    <property type="protein sequence ID" value="GFS46281.1"/>
    <property type="molecule type" value="Genomic_DNA"/>
</dbReference>
<dbReference type="InterPro" id="IPR026960">
    <property type="entry name" value="RVT-Znf"/>
</dbReference>
<organism evidence="2 3">
    <name type="scientific">Actinidia rufa</name>
    <dbReference type="NCBI Taxonomy" id="165716"/>
    <lineage>
        <taxon>Eukaryota</taxon>
        <taxon>Viridiplantae</taxon>
        <taxon>Streptophyta</taxon>
        <taxon>Embryophyta</taxon>
        <taxon>Tracheophyta</taxon>
        <taxon>Spermatophyta</taxon>
        <taxon>Magnoliopsida</taxon>
        <taxon>eudicotyledons</taxon>
        <taxon>Gunneridae</taxon>
        <taxon>Pentapetalae</taxon>
        <taxon>asterids</taxon>
        <taxon>Ericales</taxon>
        <taxon>Actinidiaceae</taxon>
        <taxon>Actinidia</taxon>
    </lineage>
</organism>
<reference evidence="3" key="1">
    <citation type="submission" date="2019-07" db="EMBL/GenBank/DDBJ databases">
        <title>De Novo Assembly of kiwifruit Actinidia rufa.</title>
        <authorList>
            <person name="Sugita-Konishi S."/>
            <person name="Sato K."/>
            <person name="Mori E."/>
            <person name="Abe Y."/>
            <person name="Kisaki G."/>
            <person name="Hamano K."/>
            <person name="Suezawa K."/>
            <person name="Otani M."/>
            <person name="Fukuda T."/>
            <person name="Manabe T."/>
            <person name="Gomi K."/>
            <person name="Tabuchi M."/>
            <person name="Akimitsu K."/>
            <person name="Kataoka I."/>
        </authorList>
    </citation>
    <scope>NUCLEOTIDE SEQUENCE [LARGE SCALE GENOMIC DNA]</scope>
    <source>
        <strain evidence="3">cv. Fuchu</strain>
    </source>
</reference>
<proteinExistence type="predicted"/>
<comment type="caution">
    <text evidence="2">The sequence shown here is derived from an EMBL/GenBank/DDBJ whole genome shotgun (WGS) entry which is preliminary data.</text>
</comment>
<sequence length="167" mass="18922">MQSGSSCGGQELSWFWKMLWQLKIPSKIKVFAWKCCMNILPVKANFIQKKMSVSGSCDSCGGGETVRHCFQECEFADSVWAAVGLYPVWQDGALSSFFDWVWRIVKHDESAHCRESVVWKPSIGGKFKVNFEGGVVQGSKCDRYQSDYSELSWKTSISFILEDVMDS</sequence>
<dbReference type="Pfam" id="PF13966">
    <property type="entry name" value="zf-RVT"/>
    <property type="match status" value="1"/>
</dbReference>
<dbReference type="OrthoDB" id="1749641at2759"/>
<evidence type="ECO:0000259" key="1">
    <source>
        <dbReference type="Pfam" id="PF13966"/>
    </source>
</evidence>
<keyword evidence="3" id="KW-1185">Reference proteome</keyword>
<dbReference type="Proteomes" id="UP000585474">
    <property type="component" value="Unassembled WGS sequence"/>
</dbReference>
<name>A0A7J0E137_9ERIC</name>
<feature type="domain" description="Reverse transcriptase zinc-binding" evidence="1">
    <location>
        <begin position="11"/>
        <end position="80"/>
    </location>
</feature>